<evidence type="ECO:0000313" key="2">
    <source>
        <dbReference type="Proteomes" id="UP001234202"/>
    </source>
</evidence>
<sequence>MSTEIPPSAKKGTKRKRKVAPTFDTVDAQQQAIAKESTRLQKAQLAESTQKSYSSRSNQFAQWLANWNANYVRNPLNKVDLRGALDKLSDITATAAELYLAQRNMMVVHATLQGDHAALKRFFEDTFGNPAQQPGWTLRTDDAWVGNPVNSRDICNLMSAAKKEDAKVSTTRQAWPMLPRDLDVILRYLDRRALSPDSRHEKAVTLYMAAYLTLGWHLWARTDETSNLRVKDHLPKRWIAGRQEWAPSISITFRKTNQNDRSKIKYYTCREYLDPALKNLKPIPRLLVWRDYVQASTGIPSAPEHFLFLSISASGNIDVEQQMAKATFDRLMRRIVEDSGLAGLMPQANFTAHCLRRGAALWYANFANPKWSPQELKSWGGWSEGDGVSARKGSHTSIA</sequence>
<dbReference type="Proteomes" id="UP001234202">
    <property type="component" value="Unassembled WGS sequence"/>
</dbReference>
<proteinExistence type="predicted"/>
<dbReference type="EMBL" id="JASBWV010000002">
    <property type="protein sequence ID" value="KAJ9127304.1"/>
    <property type="molecule type" value="Genomic_DNA"/>
</dbReference>
<keyword evidence="2" id="KW-1185">Reference proteome</keyword>
<evidence type="ECO:0000313" key="1">
    <source>
        <dbReference type="EMBL" id="KAJ9127304.1"/>
    </source>
</evidence>
<gene>
    <name evidence="1" type="ORF">QFC24_000711</name>
</gene>
<name>A0ACC2XVB6_9TREE</name>
<organism evidence="1 2">
    <name type="scientific">Naganishia onofrii</name>
    <dbReference type="NCBI Taxonomy" id="1851511"/>
    <lineage>
        <taxon>Eukaryota</taxon>
        <taxon>Fungi</taxon>
        <taxon>Dikarya</taxon>
        <taxon>Basidiomycota</taxon>
        <taxon>Agaricomycotina</taxon>
        <taxon>Tremellomycetes</taxon>
        <taxon>Filobasidiales</taxon>
        <taxon>Filobasidiaceae</taxon>
        <taxon>Naganishia</taxon>
    </lineage>
</organism>
<accession>A0ACC2XVB6</accession>
<reference evidence="1" key="1">
    <citation type="submission" date="2023-04" db="EMBL/GenBank/DDBJ databases">
        <title>Draft Genome sequencing of Naganishia species isolated from polar environments using Oxford Nanopore Technology.</title>
        <authorList>
            <person name="Leo P."/>
            <person name="Venkateswaran K."/>
        </authorList>
    </citation>
    <scope>NUCLEOTIDE SEQUENCE</scope>
    <source>
        <strain evidence="1">DBVPG 5303</strain>
    </source>
</reference>
<comment type="caution">
    <text evidence="1">The sequence shown here is derived from an EMBL/GenBank/DDBJ whole genome shotgun (WGS) entry which is preliminary data.</text>
</comment>
<protein>
    <submittedName>
        <fullName evidence="1">Uncharacterized protein</fullName>
    </submittedName>
</protein>